<comment type="subcellular location">
    <subcellularLocation>
        <location evidence="1">Cell membrane</location>
        <topology evidence="1">Multi-pass membrane protein</topology>
    </subcellularLocation>
</comment>
<dbReference type="PANTHER" id="PTHR33529">
    <property type="entry name" value="SLR0882 PROTEIN-RELATED"/>
    <property type="match status" value="1"/>
</dbReference>
<evidence type="ECO:0000256" key="5">
    <source>
        <dbReference type="ARBA" id="ARBA00023136"/>
    </source>
</evidence>
<reference evidence="7 8" key="1">
    <citation type="submission" date="2018-06" db="EMBL/GenBank/DDBJ databases">
        <title>Combined omics and stable isotope probing to characterize newly discovered Mariana Back-Arc vent microbial communities.</title>
        <authorList>
            <person name="Trembath-Reichert E."/>
            <person name="Huber J.A."/>
        </authorList>
    </citation>
    <scope>NUCLEOTIDE SEQUENCE [LARGE SCALE GENOMIC DNA]</scope>
    <source>
        <strain evidence="7">MAG 63_1</strain>
    </source>
</reference>
<feature type="transmembrane region" description="Helical" evidence="6">
    <location>
        <begin position="283"/>
        <end position="302"/>
    </location>
</feature>
<keyword evidence="3 6" id="KW-0812">Transmembrane</keyword>
<dbReference type="InterPro" id="IPR005495">
    <property type="entry name" value="LptG/LptF_permease"/>
</dbReference>
<evidence type="ECO:0000256" key="1">
    <source>
        <dbReference type="ARBA" id="ARBA00004651"/>
    </source>
</evidence>
<proteinExistence type="predicted"/>
<keyword evidence="5 6" id="KW-0472">Membrane</keyword>
<feature type="transmembrane region" description="Helical" evidence="6">
    <location>
        <begin position="73"/>
        <end position="92"/>
    </location>
</feature>
<evidence type="ECO:0000256" key="2">
    <source>
        <dbReference type="ARBA" id="ARBA00022475"/>
    </source>
</evidence>
<dbReference type="GO" id="GO:0043190">
    <property type="term" value="C:ATP-binding cassette (ABC) transporter complex"/>
    <property type="evidence" value="ECO:0007669"/>
    <property type="project" value="TreeGrafter"/>
</dbReference>
<dbReference type="AlphaFoldDB" id="A0A432G6P8"/>
<evidence type="ECO:0000256" key="6">
    <source>
        <dbReference type="SAM" id="Phobius"/>
    </source>
</evidence>
<feature type="transmembrane region" description="Helical" evidence="6">
    <location>
        <begin position="18"/>
        <end position="37"/>
    </location>
</feature>
<dbReference type="EMBL" id="QNZL01000169">
    <property type="protein sequence ID" value="RTZ79089.1"/>
    <property type="molecule type" value="Genomic_DNA"/>
</dbReference>
<comment type="caution">
    <text evidence="7">The sequence shown here is derived from an EMBL/GenBank/DDBJ whole genome shotgun (WGS) entry which is preliminary data.</text>
</comment>
<feature type="transmembrane region" description="Helical" evidence="6">
    <location>
        <begin position="339"/>
        <end position="356"/>
    </location>
</feature>
<feature type="transmembrane region" description="Helical" evidence="6">
    <location>
        <begin position="309"/>
        <end position="327"/>
    </location>
</feature>
<dbReference type="Pfam" id="PF03739">
    <property type="entry name" value="LptF_LptG"/>
    <property type="match status" value="1"/>
</dbReference>
<evidence type="ECO:0000313" key="8">
    <source>
        <dbReference type="Proteomes" id="UP000286801"/>
    </source>
</evidence>
<dbReference type="Proteomes" id="UP000286801">
    <property type="component" value="Unassembled WGS sequence"/>
</dbReference>
<dbReference type="PANTHER" id="PTHR33529:SF6">
    <property type="entry name" value="YJGP_YJGQ FAMILY PERMEASE"/>
    <property type="match status" value="1"/>
</dbReference>
<evidence type="ECO:0000256" key="3">
    <source>
        <dbReference type="ARBA" id="ARBA00022692"/>
    </source>
</evidence>
<evidence type="ECO:0000256" key="4">
    <source>
        <dbReference type="ARBA" id="ARBA00022989"/>
    </source>
</evidence>
<dbReference type="GO" id="GO:0015920">
    <property type="term" value="P:lipopolysaccharide transport"/>
    <property type="evidence" value="ECO:0007669"/>
    <property type="project" value="TreeGrafter"/>
</dbReference>
<gene>
    <name evidence="7" type="ORF">DSY97_06100</name>
</gene>
<sequence>MANQESTLKYFMLLFRSIFIQLIVPFLLALGILTFILSMETVYRLINLIVERGVSVFSVGLMLLYRLPQFLSVTLPLSIVISCVVLMVRLSTDNEISAMNSMGISYWQIGRPFFLFGIVATGITLIITLWLQPAGYAAFEQEKLRVLKTQTAKTIQPLVLNYDFPGKVLYVQDKDKNEDLRGVFITDLKLTQDSMVTLADRGRIEIREGERDLLLNLEDGLIHLQGPADNYRTIAFEQFHYIFRPPQIVPSTKGGHIWGVPTKALLQNSSRSSKMELFLRLTTPWACVAFAVAMVPLGLINIRQGRSGAYLRGLILVVSYYILWIGAKEMTMNMNYQPYVLWMPPLLIWLFGLYGLNKSNLNLQNIFDILSSFGKTGSSVK</sequence>
<organism evidence="7 8">
    <name type="scientific">SAR324 cluster bacterium</name>
    <dbReference type="NCBI Taxonomy" id="2024889"/>
    <lineage>
        <taxon>Bacteria</taxon>
        <taxon>Deltaproteobacteria</taxon>
        <taxon>SAR324 cluster</taxon>
    </lineage>
</organism>
<keyword evidence="2" id="KW-1003">Cell membrane</keyword>
<evidence type="ECO:0000313" key="7">
    <source>
        <dbReference type="EMBL" id="RTZ79089.1"/>
    </source>
</evidence>
<name>A0A432G6P8_9DELT</name>
<keyword evidence="4 6" id="KW-1133">Transmembrane helix</keyword>
<protein>
    <submittedName>
        <fullName evidence="7">Permease</fullName>
    </submittedName>
</protein>
<feature type="transmembrane region" description="Helical" evidence="6">
    <location>
        <begin position="113"/>
        <end position="131"/>
    </location>
</feature>
<accession>A0A432G6P8</accession>